<dbReference type="KEGG" id="bco:Bcell_3656"/>
<evidence type="ECO:0000256" key="1">
    <source>
        <dbReference type="SAM" id="Phobius"/>
    </source>
</evidence>
<dbReference type="RefSeq" id="WP_013490228.1">
    <property type="nucleotide sequence ID" value="NC_014829.1"/>
</dbReference>
<dbReference type="HOGENOM" id="CLU_096028_1_0_9"/>
<keyword evidence="4" id="KW-1185">Reference proteome</keyword>
<dbReference type="STRING" id="649639.Bcell_3656"/>
<feature type="transmembrane region" description="Helical" evidence="1">
    <location>
        <begin position="20"/>
        <end position="38"/>
    </location>
</feature>
<name>E6TSC8_EVAC2</name>
<dbReference type="PIRSF" id="PIRSF019083">
    <property type="entry name" value="UCP019083_VanZ"/>
    <property type="match status" value="1"/>
</dbReference>
<evidence type="ECO:0000259" key="2">
    <source>
        <dbReference type="Pfam" id="PF04892"/>
    </source>
</evidence>
<sequence length="178" mass="20537">MNDRKITNVGGITIFKRKFYLYYLLPLLLWLTVIYISSSQSYETQNVQPMLGEFNLSWVETFAKDISFQYGDSEVSLETRSPAAFVEFFLRKGAHLVVFAILAILSYRVFYYMKAHQGIASLGAWTFVTLYAAIDELRQHFHPYRSGMIEDVVLDSIGGLLGIAIIVVWRKWRGRDKS</sequence>
<proteinExistence type="predicted"/>
<dbReference type="InterPro" id="IPR006976">
    <property type="entry name" value="VanZ-like"/>
</dbReference>
<dbReference type="EMBL" id="CP002394">
    <property type="protein sequence ID" value="ADU31897.1"/>
    <property type="molecule type" value="Genomic_DNA"/>
</dbReference>
<evidence type="ECO:0000313" key="4">
    <source>
        <dbReference type="Proteomes" id="UP000001401"/>
    </source>
</evidence>
<feature type="transmembrane region" description="Helical" evidence="1">
    <location>
        <begin position="93"/>
        <end position="111"/>
    </location>
</feature>
<dbReference type="OrthoDB" id="291892at2"/>
<dbReference type="NCBIfam" id="NF037970">
    <property type="entry name" value="vanZ_1"/>
    <property type="match status" value="1"/>
</dbReference>
<keyword evidence="1" id="KW-1133">Transmembrane helix</keyword>
<organism evidence="3 4">
    <name type="scientific">Evansella cellulosilytica (strain ATCC 21833 / DSM 2522 / FERM P-1141 / JCM 9156 / N-4)</name>
    <name type="common">Bacillus cellulosilyticus</name>
    <dbReference type="NCBI Taxonomy" id="649639"/>
    <lineage>
        <taxon>Bacteria</taxon>
        <taxon>Bacillati</taxon>
        <taxon>Bacillota</taxon>
        <taxon>Bacilli</taxon>
        <taxon>Bacillales</taxon>
        <taxon>Bacillaceae</taxon>
        <taxon>Evansella</taxon>
    </lineage>
</organism>
<feature type="transmembrane region" description="Helical" evidence="1">
    <location>
        <begin position="154"/>
        <end position="172"/>
    </location>
</feature>
<keyword evidence="1" id="KW-0812">Transmembrane</keyword>
<dbReference type="Pfam" id="PF04892">
    <property type="entry name" value="VanZ"/>
    <property type="match status" value="1"/>
</dbReference>
<feature type="transmembrane region" description="Helical" evidence="1">
    <location>
        <begin position="118"/>
        <end position="134"/>
    </location>
</feature>
<feature type="domain" description="VanZ-like" evidence="2">
    <location>
        <begin position="24"/>
        <end position="169"/>
    </location>
</feature>
<dbReference type="AlphaFoldDB" id="E6TSC8"/>
<evidence type="ECO:0000313" key="3">
    <source>
        <dbReference type="EMBL" id="ADU31897.1"/>
    </source>
</evidence>
<keyword evidence="1" id="KW-0472">Membrane</keyword>
<protein>
    <submittedName>
        <fullName evidence="3">VanZ family protein</fullName>
    </submittedName>
</protein>
<dbReference type="eggNOG" id="COG5652">
    <property type="taxonomic scope" value="Bacteria"/>
</dbReference>
<dbReference type="Proteomes" id="UP000001401">
    <property type="component" value="Chromosome"/>
</dbReference>
<reference evidence="3" key="1">
    <citation type="submission" date="2010-12" db="EMBL/GenBank/DDBJ databases">
        <title>Complete sequence of Bacillus cellulosilyticus DSM 2522.</title>
        <authorList>
            <consortium name="US DOE Joint Genome Institute"/>
            <person name="Lucas S."/>
            <person name="Copeland A."/>
            <person name="Lapidus A."/>
            <person name="Cheng J.-F."/>
            <person name="Bruce D."/>
            <person name="Goodwin L."/>
            <person name="Pitluck S."/>
            <person name="Chertkov O."/>
            <person name="Detter J.C."/>
            <person name="Han C."/>
            <person name="Tapia R."/>
            <person name="Land M."/>
            <person name="Hauser L."/>
            <person name="Jeffries C."/>
            <person name="Kyrpides N."/>
            <person name="Ivanova N."/>
            <person name="Mikhailova N."/>
            <person name="Brumm P."/>
            <person name="Mead D."/>
            <person name="Woyke T."/>
        </authorList>
    </citation>
    <scope>NUCLEOTIDE SEQUENCE [LARGE SCALE GENOMIC DNA]</scope>
    <source>
        <strain evidence="3">DSM 2522</strain>
    </source>
</reference>
<gene>
    <name evidence="3" type="ordered locus">Bcell_3656</name>
</gene>
<dbReference type="InterPro" id="IPR016747">
    <property type="entry name" value="Phosphotransbutyrylase"/>
</dbReference>
<accession>E6TSC8</accession>